<proteinExistence type="predicted"/>
<keyword evidence="2" id="KW-1185">Reference proteome</keyword>
<name>A0ACB9PXY4_BAUVA</name>
<dbReference type="Proteomes" id="UP000828941">
    <property type="component" value="Chromosome 2"/>
</dbReference>
<gene>
    <name evidence="1" type="ORF">L6164_002349</name>
</gene>
<organism evidence="1 2">
    <name type="scientific">Bauhinia variegata</name>
    <name type="common">Purple orchid tree</name>
    <name type="synonym">Phanera variegata</name>
    <dbReference type="NCBI Taxonomy" id="167791"/>
    <lineage>
        <taxon>Eukaryota</taxon>
        <taxon>Viridiplantae</taxon>
        <taxon>Streptophyta</taxon>
        <taxon>Embryophyta</taxon>
        <taxon>Tracheophyta</taxon>
        <taxon>Spermatophyta</taxon>
        <taxon>Magnoliopsida</taxon>
        <taxon>eudicotyledons</taxon>
        <taxon>Gunneridae</taxon>
        <taxon>Pentapetalae</taxon>
        <taxon>rosids</taxon>
        <taxon>fabids</taxon>
        <taxon>Fabales</taxon>
        <taxon>Fabaceae</taxon>
        <taxon>Cercidoideae</taxon>
        <taxon>Cercideae</taxon>
        <taxon>Bauhiniinae</taxon>
        <taxon>Bauhinia</taxon>
    </lineage>
</organism>
<protein>
    <submittedName>
        <fullName evidence="1">Uncharacterized protein</fullName>
    </submittedName>
</protein>
<evidence type="ECO:0000313" key="1">
    <source>
        <dbReference type="EMBL" id="KAI4353396.1"/>
    </source>
</evidence>
<evidence type="ECO:0000313" key="2">
    <source>
        <dbReference type="Proteomes" id="UP000828941"/>
    </source>
</evidence>
<reference evidence="1 2" key="1">
    <citation type="journal article" date="2022" name="DNA Res.">
        <title>Chromosomal-level genome assembly of the orchid tree Bauhinia variegata (Leguminosae; Cercidoideae) supports the allotetraploid origin hypothesis of Bauhinia.</title>
        <authorList>
            <person name="Zhong Y."/>
            <person name="Chen Y."/>
            <person name="Zheng D."/>
            <person name="Pang J."/>
            <person name="Liu Y."/>
            <person name="Luo S."/>
            <person name="Meng S."/>
            <person name="Qian L."/>
            <person name="Wei D."/>
            <person name="Dai S."/>
            <person name="Zhou R."/>
        </authorList>
    </citation>
    <scope>NUCLEOTIDE SEQUENCE [LARGE SCALE GENOMIC DNA]</scope>
    <source>
        <strain evidence="1">BV-YZ2020</strain>
    </source>
</reference>
<dbReference type="EMBL" id="CM039427">
    <property type="protein sequence ID" value="KAI4353396.1"/>
    <property type="molecule type" value="Genomic_DNA"/>
</dbReference>
<sequence length="66" mass="7669">MMQDASDECLNMEDASSRVYQRVNFAWIGQDVIVGTVLLGCAFLYDIFWVFVSKWWFHESVMIVVA</sequence>
<comment type="caution">
    <text evidence="1">The sequence shown here is derived from an EMBL/GenBank/DDBJ whole genome shotgun (WGS) entry which is preliminary data.</text>
</comment>
<accession>A0ACB9PXY4</accession>